<sequence>VLPPTLCDSTIIVYDTITHNTTIEVYDTLRIDSVIVEQYVVIDVFTYEDDNYTTSLIRLKENQKYTLAKDTNKVTGLTSYITIWHDGVNFHSSRPFYHMYRYFTPAYHPLHYYKDHFEPFGTEHLSNPDGGWYYTSEINLYPIVYTFPVIDNRRVPIDRRKVFKDKYYGAIVCMEIGFEFAFDKYGRPIQTIWPIAPFAHGGSNNNIQCKFFIEFDEKDTVKPTPGNNYG</sequence>
<reference evidence="1" key="1">
    <citation type="journal article" date="2014" name="Front. Microbiol.">
        <title>High frequency of phylogenetically diverse reductive dehalogenase-homologous genes in deep subseafloor sedimentary metagenomes.</title>
        <authorList>
            <person name="Kawai M."/>
            <person name="Futagami T."/>
            <person name="Toyoda A."/>
            <person name="Takaki Y."/>
            <person name="Nishi S."/>
            <person name="Hori S."/>
            <person name="Arai W."/>
            <person name="Tsubouchi T."/>
            <person name="Morono Y."/>
            <person name="Uchiyama I."/>
            <person name="Ito T."/>
            <person name="Fujiyama A."/>
            <person name="Inagaki F."/>
            <person name="Takami H."/>
        </authorList>
    </citation>
    <scope>NUCLEOTIDE SEQUENCE</scope>
    <source>
        <strain evidence="1">Expedition CK06-06</strain>
    </source>
</reference>
<feature type="non-terminal residue" evidence="1">
    <location>
        <position position="1"/>
    </location>
</feature>
<accession>X0ZEX1</accession>
<organism evidence="1">
    <name type="scientific">marine sediment metagenome</name>
    <dbReference type="NCBI Taxonomy" id="412755"/>
    <lineage>
        <taxon>unclassified sequences</taxon>
        <taxon>metagenomes</taxon>
        <taxon>ecological metagenomes</taxon>
    </lineage>
</organism>
<dbReference type="EMBL" id="BART01004202">
    <property type="protein sequence ID" value="GAG67839.1"/>
    <property type="molecule type" value="Genomic_DNA"/>
</dbReference>
<gene>
    <name evidence="1" type="ORF">S01H4_10782</name>
</gene>
<protein>
    <submittedName>
        <fullName evidence="1">Uncharacterized protein</fullName>
    </submittedName>
</protein>
<evidence type="ECO:0000313" key="1">
    <source>
        <dbReference type="EMBL" id="GAG67839.1"/>
    </source>
</evidence>
<comment type="caution">
    <text evidence="1">The sequence shown here is derived from an EMBL/GenBank/DDBJ whole genome shotgun (WGS) entry which is preliminary data.</text>
</comment>
<proteinExistence type="predicted"/>
<name>X0ZEX1_9ZZZZ</name>
<dbReference type="AlphaFoldDB" id="X0ZEX1"/>